<gene>
    <name evidence="11" type="ORF">Naga_100020g58</name>
</gene>
<comment type="pathway">
    <text evidence="1">Pyrimidine metabolism; UMP biosynthesis via de novo pathway; (S)-dihydroorotate from bicarbonate: step 2/3.</text>
</comment>
<feature type="domain" description="Aspartate/ornithine carbamoyltransferase Asp/Orn-binding" evidence="9">
    <location>
        <begin position="167"/>
        <end position="317"/>
    </location>
</feature>
<dbReference type="FunFam" id="3.40.50.1370:FF:000002">
    <property type="entry name" value="Aspartate carbamoyltransferase 2"/>
    <property type="match status" value="1"/>
</dbReference>
<sequence>MTRDDCTVFSSDPQSWVGQHFLSATQITLPALELLLREAEAMKELVKVHGGDLRLQGRVLGSIFFEPSTRTTSSFQAAFQRLGGSCIHVNESSSSAQKGETLSDTVRSMACYCDVVVLRHPVQGSVREAAMTCPKPLLNAGDGTGEHPTQSLLDLLTVKLEVGEIRNKTVAFVGDLKHGRTAHSFARLLCLFSGIRLIYVSPQSLAMPEEVKKYVDSRGIQQHEYFTLDEDVLATMDVLYMTRVQKERFPRAADYEKVKDIFRVTPQTMQLCKSSLVLMHPLPRVGEIDDRVDQDPRAAYFRQMENGMYARMALIALIMGVSGVSNH</sequence>
<dbReference type="InterPro" id="IPR006130">
    <property type="entry name" value="Asp/Orn_carbamoylTrfase"/>
</dbReference>
<dbReference type="PANTHER" id="PTHR45753:SF6">
    <property type="entry name" value="ASPARTATE CARBAMOYLTRANSFERASE"/>
    <property type="match status" value="1"/>
</dbReference>
<dbReference type="EC" id="2.1.3.2" evidence="3"/>
<comment type="function">
    <text evidence="6">Catalyzes the condensation of carbamoyl phosphate and aspartate to form carbamoyl aspartate and inorganic phosphate, the committed step in the de novo pyrimidine nucleotide biosynthesis pathway.</text>
</comment>
<dbReference type="NCBIfam" id="TIGR00670">
    <property type="entry name" value="asp_carb_tr"/>
    <property type="match status" value="1"/>
</dbReference>
<dbReference type="InterPro" id="IPR002082">
    <property type="entry name" value="Asp_carbamoyltransf"/>
</dbReference>
<comment type="caution">
    <text evidence="11">The sequence shown here is derived from an EMBL/GenBank/DDBJ whole genome shotgun (WGS) entry which is preliminary data.</text>
</comment>
<dbReference type="GO" id="GO:0016597">
    <property type="term" value="F:amino acid binding"/>
    <property type="evidence" value="ECO:0007669"/>
    <property type="project" value="InterPro"/>
</dbReference>
<evidence type="ECO:0000259" key="10">
    <source>
        <dbReference type="Pfam" id="PF02729"/>
    </source>
</evidence>
<dbReference type="GO" id="GO:0006207">
    <property type="term" value="P:'de novo' pyrimidine nucleobase biosynthetic process"/>
    <property type="evidence" value="ECO:0007669"/>
    <property type="project" value="InterPro"/>
</dbReference>
<evidence type="ECO:0000259" key="9">
    <source>
        <dbReference type="Pfam" id="PF00185"/>
    </source>
</evidence>
<dbReference type="PRINTS" id="PR00100">
    <property type="entry name" value="AOTCASE"/>
</dbReference>
<evidence type="ECO:0000256" key="5">
    <source>
        <dbReference type="ARBA" id="ARBA00022975"/>
    </source>
</evidence>
<dbReference type="InterPro" id="IPR006132">
    <property type="entry name" value="Asp/Orn_carbamoyltranf_P-bd"/>
</dbReference>
<evidence type="ECO:0000256" key="2">
    <source>
        <dbReference type="ARBA" id="ARBA00008896"/>
    </source>
</evidence>
<dbReference type="Proteomes" id="UP000019335">
    <property type="component" value="Chromosome 14"/>
</dbReference>
<evidence type="ECO:0000256" key="7">
    <source>
        <dbReference type="ARBA" id="ARBA00048859"/>
    </source>
</evidence>
<dbReference type="PROSITE" id="PS00097">
    <property type="entry name" value="CARBAMOYLTRANSFERASE"/>
    <property type="match status" value="1"/>
</dbReference>
<dbReference type="HAMAP" id="MF_00001">
    <property type="entry name" value="Asp_carb_tr"/>
    <property type="match status" value="1"/>
</dbReference>
<dbReference type="OrthoDB" id="1924069at2759"/>
<dbReference type="NCBIfam" id="NF002032">
    <property type="entry name" value="PRK00856.1"/>
    <property type="match status" value="1"/>
</dbReference>
<dbReference type="EMBL" id="AZIL01001306">
    <property type="protein sequence ID" value="EWM24271.1"/>
    <property type="molecule type" value="Genomic_DNA"/>
</dbReference>
<name>W7TUH2_9STRA</name>
<comment type="similarity">
    <text evidence="2">Belongs to the aspartate/ornithine carbamoyltransferase superfamily. ATCase family.</text>
</comment>
<evidence type="ECO:0000256" key="6">
    <source>
        <dbReference type="ARBA" id="ARBA00043884"/>
    </source>
</evidence>
<keyword evidence="12" id="KW-1185">Reference proteome</keyword>
<dbReference type="AlphaFoldDB" id="W7TUH2"/>
<evidence type="ECO:0000256" key="1">
    <source>
        <dbReference type="ARBA" id="ARBA00004852"/>
    </source>
</evidence>
<keyword evidence="5" id="KW-0665">Pyrimidine biosynthesis</keyword>
<evidence type="ECO:0000313" key="11">
    <source>
        <dbReference type="EMBL" id="EWM24271.1"/>
    </source>
</evidence>
<dbReference type="GO" id="GO:0004070">
    <property type="term" value="F:aspartate carbamoyltransferase activity"/>
    <property type="evidence" value="ECO:0007669"/>
    <property type="project" value="UniProtKB-EC"/>
</dbReference>
<dbReference type="GO" id="GO:0006520">
    <property type="term" value="P:amino acid metabolic process"/>
    <property type="evidence" value="ECO:0007669"/>
    <property type="project" value="InterPro"/>
</dbReference>
<accession>W7TUH2</accession>
<proteinExistence type="inferred from homology"/>
<comment type="catalytic activity">
    <reaction evidence="7">
        <text>carbamoyl phosphate + L-aspartate = N-carbamoyl-L-aspartate + phosphate + H(+)</text>
        <dbReference type="Rhea" id="RHEA:20013"/>
        <dbReference type="ChEBI" id="CHEBI:15378"/>
        <dbReference type="ChEBI" id="CHEBI:29991"/>
        <dbReference type="ChEBI" id="CHEBI:32814"/>
        <dbReference type="ChEBI" id="CHEBI:43474"/>
        <dbReference type="ChEBI" id="CHEBI:58228"/>
        <dbReference type="EC" id="2.1.3.2"/>
    </reaction>
</comment>
<dbReference type="Pfam" id="PF02729">
    <property type="entry name" value="OTCace_N"/>
    <property type="match status" value="1"/>
</dbReference>
<dbReference type="Pfam" id="PF00185">
    <property type="entry name" value="OTCace"/>
    <property type="match status" value="1"/>
</dbReference>
<feature type="domain" description="Aspartate/ornithine carbamoyltransferase carbamoyl-P binding" evidence="10">
    <location>
        <begin position="19"/>
        <end position="159"/>
    </location>
</feature>
<reference evidence="11 12" key="1">
    <citation type="journal article" date="2014" name="Mol. Plant">
        <title>Chromosome Scale Genome Assembly and Transcriptome Profiling of Nannochloropsis gaditana in Nitrogen Depletion.</title>
        <authorList>
            <person name="Corteggiani Carpinelli E."/>
            <person name="Telatin A."/>
            <person name="Vitulo N."/>
            <person name="Forcato C."/>
            <person name="D'Angelo M."/>
            <person name="Schiavon R."/>
            <person name="Vezzi A."/>
            <person name="Giacometti G.M."/>
            <person name="Morosinotto T."/>
            <person name="Valle G."/>
        </authorList>
    </citation>
    <scope>NUCLEOTIDE SEQUENCE [LARGE SCALE GENOMIC DNA]</scope>
    <source>
        <strain evidence="11 12">B-31</strain>
    </source>
</reference>
<dbReference type="PANTHER" id="PTHR45753">
    <property type="entry name" value="ORNITHINE CARBAMOYLTRANSFERASE, MITOCHONDRIAL"/>
    <property type="match status" value="1"/>
</dbReference>
<protein>
    <recommendedName>
        <fullName evidence="3">aspartate carbamoyltransferase</fullName>
        <ecNumber evidence="3">2.1.3.2</ecNumber>
    </recommendedName>
</protein>
<dbReference type="InterPro" id="IPR036901">
    <property type="entry name" value="Asp/Orn_carbamoylTrfase_sf"/>
</dbReference>
<dbReference type="UniPathway" id="UPA00070">
    <property type="reaction ID" value="UER00116"/>
</dbReference>
<dbReference type="Gene3D" id="3.40.50.1370">
    <property type="entry name" value="Aspartate/ornithine carbamoyltransferase"/>
    <property type="match status" value="2"/>
</dbReference>
<dbReference type="InterPro" id="IPR006131">
    <property type="entry name" value="Asp_carbamoyltransf_Asp/Orn-bd"/>
</dbReference>
<organism evidence="11 12">
    <name type="scientific">Nannochloropsis gaditana</name>
    <dbReference type="NCBI Taxonomy" id="72520"/>
    <lineage>
        <taxon>Eukaryota</taxon>
        <taxon>Sar</taxon>
        <taxon>Stramenopiles</taxon>
        <taxon>Ochrophyta</taxon>
        <taxon>Eustigmatophyceae</taxon>
        <taxon>Eustigmatales</taxon>
        <taxon>Monodopsidaceae</taxon>
        <taxon>Nannochloropsis</taxon>
    </lineage>
</organism>
<evidence type="ECO:0000256" key="8">
    <source>
        <dbReference type="RuleBase" id="RU003634"/>
    </source>
</evidence>
<evidence type="ECO:0000256" key="3">
    <source>
        <dbReference type="ARBA" id="ARBA00013008"/>
    </source>
</evidence>
<dbReference type="GO" id="GO:0044205">
    <property type="term" value="P:'de novo' UMP biosynthetic process"/>
    <property type="evidence" value="ECO:0007669"/>
    <property type="project" value="UniProtKB-UniPathway"/>
</dbReference>
<dbReference type="PRINTS" id="PR00101">
    <property type="entry name" value="ATCASE"/>
</dbReference>
<evidence type="ECO:0000313" key="12">
    <source>
        <dbReference type="Proteomes" id="UP000019335"/>
    </source>
</evidence>
<keyword evidence="4 8" id="KW-0808">Transferase</keyword>
<dbReference type="SUPFAM" id="SSF53671">
    <property type="entry name" value="Aspartate/ornithine carbamoyltransferase"/>
    <property type="match status" value="1"/>
</dbReference>
<evidence type="ECO:0000256" key="4">
    <source>
        <dbReference type="ARBA" id="ARBA00022679"/>
    </source>
</evidence>